<dbReference type="SUPFAM" id="SSF81301">
    <property type="entry name" value="Nucleotidyltransferase"/>
    <property type="match status" value="1"/>
</dbReference>
<reference evidence="2 3" key="1">
    <citation type="submission" date="2023-03" db="EMBL/GenBank/DDBJ databases">
        <title>Novel Species.</title>
        <authorList>
            <person name="Ma S."/>
        </authorList>
    </citation>
    <scope>NUCLEOTIDE SEQUENCE [LARGE SCALE GENOMIC DNA]</scope>
    <source>
        <strain evidence="2 3">B11</strain>
    </source>
</reference>
<evidence type="ECO:0000313" key="2">
    <source>
        <dbReference type="EMBL" id="WZL75858.1"/>
    </source>
</evidence>
<evidence type="ECO:0000313" key="3">
    <source>
        <dbReference type="Proteomes" id="UP001461341"/>
    </source>
</evidence>
<sequence length="118" mass="13917">MRKTEEQWKKSNIFKKKMPTIDDLREFLQEYFLGKKVRVYLFGSRARGTGTPFSDIDLALVSSEDLSMDLALLRDYLEESNLPYKVDLLEYRKADQRLQEIIKKEGILWIDTDCTSKT</sequence>
<name>A0ABZ2YDR3_9BACT</name>
<dbReference type="PANTHER" id="PTHR43449:SF1">
    <property type="entry name" value="POLYMERASE BETA NUCLEOTIDYLTRANSFERASE DOMAIN-CONTAINING PROTEIN"/>
    <property type="match status" value="1"/>
</dbReference>
<dbReference type="CDD" id="cd05403">
    <property type="entry name" value="NT_KNTase_like"/>
    <property type="match status" value="1"/>
</dbReference>
<gene>
    <name evidence="2" type="ORF">QBE54_09760</name>
</gene>
<dbReference type="InterPro" id="IPR002934">
    <property type="entry name" value="Polymerase_NTP_transf_dom"/>
</dbReference>
<feature type="domain" description="Polymerase nucleotidyl transferase" evidence="1">
    <location>
        <begin position="22"/>
        <end position="108"/>
    </location>
</feature>
<dbReference type="EC" id="2.7.7.-" evidence="2"/>
<dbReference type="PANTHER" id="PTHR43449">
    <property type="entry name" value="NUCLEOTIDYLTRANSFERASE"/>
    <property type="match status" value="1"/>
</dbReference>
<dbReference type="InterPro" id="IPR043519">
    <property type="entry name" value="NT_sf"/>
</dbReference>
<evidence type="ECO:0000259" key="1">
    <source>
        <dbReference type="Pfam" id="PF01909"/>
    </source>
</evidence>
<dbReference type="GO" id="GO:0016779">
    <property type="term" value="F:nucleotidyltransferase activity"/>
    <property type="evidence" value="ECO:0007669"/>
    <property type="project" value="UniProtKB-KW"/>
</dbReference>
<keyword evidence="2" id="KW-0808">Transferase</keyword>
<organism evidence="2 3">
    <name type="scientific">Thermatribacter velox</name>
    <dbReference type="NCBI Taxonomy" id="3039681"/>
    <lineage>
        <taxon>Bacteria</taxon>
        <taxon>Pseudomonadati</taxon>
        <taxon>Atribacterota</taxon>
        <taxon>Atribacteria</taxon>
        <taxon>Atribacterales</taxon>
        <taxon>Thermatribacteraceae</taxon>
        <taxon>Thermatribacter</taxon>
    </lineage>
</organism>
<dbReference type="Gene3D" id="3.30.460.10">
    <property type="entry name" value="Beta Polymerase, domain 2"/>
    <property type="match status" value="1"/>
</dbReference>
<accession>A0ABZ2YDR3</accession>
<keyword evidence="2" id="KW-0548">Nucleotidyltransferase</keyword>
<proteinExistence type="predicted"/>
<dbReference type="Pfam" id="PF01909">
    <property type="entry name" value="NTP_transf_2"/>
    <property type="match status" value="1"/>
</dbReference>
<dbReference type="RefSeq" id="WP_369018007.1">
    <property type="nucleotide sequence ID" value="NZ_CP121689.1"/>
</dbReference>
<dbReference type="EMBL" id="CP121689">
    <property type="protein sequence ID" value="WZL75858.1"/>
    <property type="molecule type" value="Genomic_DNA"/>
</dbReference>
<dbReference type="Proteomes" id="UP001461341">
    <property type="component" value="Chromosome"/>
</dbReference>
<protein>
    <submittedName>
        <fullName evidence="2">Nucleotidyltransferase domain-containing protein</fullName>
        <ecNumber evidence="2">2.7.7.-</ecNumber>
    </submittedName>
</protein>
<keyword evidence="3" id="KW-1185">Reference proteome</keyword>